<name>A0A154PQC0_DUFNO</name>
<gene>
    <name evidence="2" type="ORF">WN55_06347</name>
</gene>
<feature type="region of interest" description="Disordered" evidence="1">
    <location>
        <begin position="116"/>
        <end position="149"/>
    </location>
</feature>
<evidence type="ECO:0000256" key="1">
    <source>
        <dbReference type="SAM" id="MobiDB-lite"/>
    </source>
</evidence>
<feature type="region of interest" description="Disordered" evidence="1">
    <location>
        <begin position="184"/>
        <end position="224"/>
    </location>
</feature>
<feature type="region of interest" description="Disordered" evidence="1">
    <location>
        <begin position="62"/>
        <end position="103"/>
    </location>
</feature>
<proteinExistence type="predicted"/>
<protein>
    <submittedName>
        <fullName evidence="2">Uncharacterized protein</fullName>
    </submittedName>
</protein>
<evidence type="ECO:0000313" key="3">
    <source>
        <dbReference type="Proteomes" id="UP000076502"/>
    </source>
</evidence>
<sequence length="259" mass="27939">MALITCPPSSHFSLARNYIRGLLLERTVSSHAILVERCISAEKGGKKRQNFTDLTPLTTGVRGRAVNAGAATEQAPHNKAKEGEEKPYTCGNTSKKHGGRSNEVVRSLTSLKGLGDRETKFGAAGGGTSGLSRARTPRLTSPHFVLPPPAKRRGEIARERGEARFESRKNPEHGTFATLALREVPDNTNKRGKKKENEEAEASEATPSVEEEGLYPGFSKRDRTGRVAGGIQASVFAFKDARPISPFDRNEISKGACSG</sequence>
<feature type="compositionally biased region" description="Low complexity" evidence="1">
    <location>
        <begin position="62"/>
        <end position="71"/>
    </location>
</feature>
<accession>A0A154PQC0</accession>
<dbReference type="Proteomes" id="UP000076502">
    <property type="component" value="Unassembled WGS sequence"/>
</dbReference>
<dbReference type="EMBL" id="KQ435037">
    <property type="protein sequence ID" value="KZC14115.1"/>
    <property type="molecule type" value="Genomic_DNA"/>
</dbReference>
<reference evidence="2 3" key="1">
    <citation type="submission" date="2015-07" db="EMBL/GenBank/DDBJ databases">
        <title>The genome of Dufourea novaeangliae.</title>
        <authorList>
            <person name="Pan H."/>
            <person name="Kapheim K."/>
        </authorList>
    </citation>
    <scope>NUCLEOTIDE SEQUENCE [LARGE SCALE GENOMIC DNA]</scope>
    <source>
        <strain evidence="2">0120121106</strain>
        <tissue evidence="2">Whole body</tissue>
    </source>
</reference>
<dbReference type="AlphaFoldDB" id="A0A154PQC0"/>
<organism evidence="2 3">
    <name type="scientific">Dufourea novaeangliae</name>
    <name type="common">Sweat bee</name>
    <dbReference type="NCBI Taxonomy" id="178035"/>
    <lineage>
        <taxon>Eukaryota</taxon>
        <taxon>Metazoa</taxon>
        <taxon>Ecdysozoa</taxon>
        <taxon>Arthropoda</taxon>
        <taxon>Hexapoda</taxon>
        <taxon>Insecta</taxon>
        <taxon>Pterygota</taxon>
        <taxon>Neoptera</taxon>
        <taxon>Endopterygota</taxon>
        <taxon>Hymenoptera</taxon>
        <taxon>Apocrita</taxon>
        <taxon>Aculeata</taxon>
        <taxon>Apoidea</taxon>
        <taxon>Anthophila</taxon>
        <taxon>Halictidae</taxon>
        <taxon>Rophitinae</taxon>
        <taxon>Dufourea</taxon>
    </lineage>
</organism>
<keyword evidence="3" id="KW-1185">Reference proteome</keyword>
<evidence type="ECO:0000313" key="2">
    <source>
        <dbReference type="EMBL" id="KZC14115.1"/>
    </source>
</evidence>